<gene>
    <name evidence="2" type="ORF">N825_31890</name>
</gene>
<feature type="region of interest" description="Disordered" evidence="1">
    <location>
        <begin position="109"/>
        <end position="130"/>
    </location>
</feature>
<evidence type="ECO:0000313" key="2">
    <source>
        <dbReference type="EMBL" id="EWY36026.1"/>
    </source>
</evidence>
<dbReference type="Proteomes" id="UP000019486">
    <property type="component" value="Unassembled WGS sequence"/>
</dbReference>
<protein>
    <recommendedName>
        <fullName evidence="4">DUF4810 domain-containing protein</fullName>
    </recommendedName>
</protein>
<dbReference type="RefSeq" id="WP_051514042.1">
    <property type="nucleotide sequence ID" value="NZ_AVFL01000056.1"/>
</dbReference>
<comment type="caution">
    <text evidence="2">The sequence shown here is derived from an EMBL/GenBank/DDBJ whole genome shotgun (WGS) entry which is preliminary data.</text>
</comment>
<sequence>MTSRYLPPLLAAILCVGCAPATKYHWGDYSSSLYDYHRDPTAQAGYRKSLERILASGEPEKRVPPGIYAELGYLKLSSGDTAGAVALFEKEKAVWPESAVMMDKTILSTRANKDKTPSDGGATPVSAPTS</sequence>
<dbReference type="InterPro" id="IPR014508">
    <property type="entry name" value="UCP020555_TPR-like"/>
</dbReference>
<accession>W9GTL4</accession>
<keyword evidence="3" id="KW-1185">Reference proteome</keyword>
<evidence type="ECO:0000313" key="3">
    <source>
        <dbReference type="Proteomes" id="UP000019486"/>
    </source>
</evidence>
<dbReference type="AlphaFoldDB" id="W9GTL4"/>
<name>W9GTL4_9PROT</name>
<evidence type="ECO:0000256" key="1">
    <source>
        <dbReference type="SAM" id="MobiDB-lite"/>
    </source>
</evidence>
<organism evidence="2 3">
    <name type="scientific">Skermanella stibiiresistens SB22</name>
    <dbReference type="NCBI Taxonomy" id="1385369"/>
    <lineage>
        <taxon>Bacteria</taxon>
        <taxon>Pseudomonadati</taxon>
        <taxon>Pseudomonadota</taxon>
        <taxon>Alphaproteobacteria</taxon>
        <taxon>Rhodospirillales</taxon>
        <taxon>Azospirillaceae</taxon>
        <taxon>Skermanella</taxon>
    </lineage>
</organism>
<proteinExistence type="predicted"/>
<evidence type="ECO:0008006" key="4">
    <source>
        <dbReference type="Google" id="ProtNLM"/>
    </source>
</evidence>
<dbReference type="STRING" id="1385369.N825_31890"/>
<reference evidence="2 3" key="1">
    <citation type="submission" date="2013-08" db="EMBL/GenBank/DDBJ databases">
        <title>The genome sequence of Skermanella stibiiresistens.</title>
        <authorList>
            <person name="Zhu W."/>
            <person name="Wang G."/>
        </authorList>
    </citation>
    <scope>NUCLEOTIDE SEQUENCE [LARGE SCALE GENOMIC DNA]</scope>
    <source>
        <strain evidence="2 3">SB22</strain>
    </source>
</reference>
<dbReference type="EMBL" id="AVFL01000056">
    <property type="protein sequence ID" value="EWY36026.1"/>
    <property type="molecule type" value="Genomic_DNA"/>
</dbReference>
<dbReference type="Pfam" id="PF16068">
    <property type="entry name" value="DUF4810"/>
    <property type="match status" value="1"/>
</dbReference>